<proteinExistence type="predicted"/>
<organism evidence="3 4">
    <name type="scientific">Polyplax serrata</name>
    <name type="common">Common mouse louse</name>
    <dbReference type="NCBI Taxonomy" id="468196"/>
    <lineage>
        <taxon>Eukaryota</taxon>
        <taxon>Metazoa</taxon>
        <taxon>Ecdysozoa</taxon>
        <taxon>Arthropoda</taxon>
        <taxon>Hexapoda</taxon>
        <taxon>Insecta</taxon>
        <taxon>Pterygota</taxon>
        <taxon>Neoptera</taxon>
        <taxon>Paraneoptera</taxon>
        <taxon>Psocodea</taxon>
        <taxon>Troctomorpha</taxon>
        <taxon>Phthiraptera</taxon>
        <taxon>Anoplura</taxon>
        <taxon>Polyplacidae</taxon>
        <taxon>Polyplax</taxon>
    </lineage>
</organism>
<feature type="compositionally biased region" description="Pro residues" evidence="1">
    <location>
        <begin position="314"/>
        <end position="366"/>
    </location>
</feature>
<reference evidence="3 4" key="1">
    <citation type="submission" date="2023-09" db="EMBL/GenBank/DDBJ databases">
        <title>Genomes of two closely related lineages of the louse Polyplax serrata with different host specificities.</title>
        <authorList>
            <person name="Martinu J."/>
            <person name="Tarabai H."/>
            <person name="Stefka J."/>
            <person name="Hypsa V."/>
        </authorList>
    </citation>
    <scope>NUCLEOTIDE SEQUENCE [LARGE SCALE GENOMIC DNA]</scope>
    <source>
        <strain evidence="3">98ZLc_SE</strain>
    </source>
</reference>
<feature type="compositionally biased region" description="Low complexity" evidence="1">
    <location>
        <begin position="66"/>
        <end position="81"/>
    </location>
</feature>
<dbReference type="Pfam" id="PF02205">
    <property type="entry name" value="WH2"/>
    <property type="match status" value="1"/>
</dbReference>
<evidence type="ECO:0000259" key="2">
    <source>
        <dbReference type="PROSITE" id="PS51082"/>
    </source>
</evidence>
<dbReference type="EMBL" id="JAWJWF010000050">
    <property type="protein sequence ID" value="KAK6618368.1"/>
    <property type="molecule type" value="Genomic_DNA"/>
</dbReference>
<name>A0ABR1AFV1_POLSC</name>
<dbReference type="SMART" id="SM00246">
    <property type="entry name" value="WH2"/>
    <property type="match status" value="1"/>
</dbReference>
<dbReference type="InterPro" id="IPR051412">
    <property type="entry name" value="Formin_Homology_Diaphanous_sf"/>
</dbReference>
<comment type="caution">
    <text evidence="3">The sequence shown here is derived from an EMBL/GenBank/DDBJ whole genome shotgun (WGS) entry which is preliminary data.</text>
</comment>
<dbReference type="PANTHER" id="PTHR45691:SF6">
    <property type="entry name" value="PROTEIN DIAPHANOUS"/>
    <property type="match status" value="1"/>
</dbReference>
<dbReference type="InterPro" id="IPR003124">
    <property type="entry name" value="WH2_dom"/>
</dbReference>
<feature type="compositionally biased region" description="Polar residues" evidence="1">
    <location>
        <begin position="271"/>
        <end position="288"/>
    </location>
</feature>
<feature type="compositionally biased region" description="Polar residues" evidence="1">
    <location>
        <begin position="20"/>
        <end position="38"/>
    </location>
</feature>
<feature type="compositionally biased region" description="Pro residues" evidence="1">
    <location>
        <begin position="255"/>
        <end position="269"/>
    </location>
</feature>
<feature type="compositionally biased region" description="Pro residues" evidence="1">
    <location>
        <begin position="1"/>
        <end position="17"/>
    </location>
</feature>
<dbReference type="PANTHER" id="PTHR45691">
    <property type="entry name" value="PROTEIN DIAPHANOUS"/>
    <property type="match status" value="1"/>
</dbReference>
<keyword evidence="4" id="KW-1185">Reference proteome</keyword>
<dbReference type="Proteomes" id="UP001359485">
    <property type="component" value="Unassembled WGS sequence"/>
</dbReference>
<feature type="region of interest" description="Disordered" evidence="1">
    <location>
        <begin position="1"/>
        <end position="292"/>
    </location>
</feature>
<evidence type="ECO:0000313" key="3">
    <source>
        <dbReference type="EMBL" id="KAK6618368.1"/>
    </source>
</evidence>
<feature type="region of interest" description="Disordered" evidence="1">
    <location>
        <begin position="433"/>
        <end position="452"/>
    </location>
</feature>
<evidence type="ECO:0000313" key="4">
    <source>
        <dbReference type="Proteomes" id="UP001359485"/>
    </source>
</evidence>
<feature type="compositionally biased region" description="Low complexity" evidence="1">
    <location>
        <begin position="199"/>
        <end position="213"/>
    </location>
</feature>
<dbReference type="PROSITE" id="PS51082">
    <property type="entry name" value="WH2"/>
    <property type="match status" value="1"/>
</dbReference>
<feature type="domain" description="WH2" evidence="2">
    <location>
        <begin position="28"/>
        <end position="45"/>
    </location>
</feature>
<protein>
    <recommendedName>
        <fullName evidence="2">WH2 domain-containing protein</fullName>
    </recommendedName>
</protein>
<feature type="region of interest" description="Disordered" evidence="1">
    <location>
        <begin position="308"/>
        <end position="385"/>
    </location>
</feature>
<feature type="compositionally biased region" description="Pro residues" evidence="1">
    <location>
        <begin position="135"/>
        <end position="144"/>
    </location>
</feature>
<sequence length="463" mass="48716">MVPPPPPPPPGPPPLPGTPFSSASSGQQRDQLLQSIRQGTKLKKTVTVDKSGPFIAGKIPNINNNTTSESSRDLTSSSSTSKQINLNGGPPSLANLFAGGIPKLKPTGLGKAFTGSTSREGTPIRSLSSETKNRGPPPQPPPANYKPQIPSSASDSVLTSSNPTNNLSLRANNAPGNLPSKPPVGGYGKPNVAPKPPVAKDSSSLQISHIHQQYNSVDGAGSEQNESGKPSPPPKKISLNGRSGVNRAHSMRVPKSPPVAPTTSPPFPPNCKQNLVRNQSNLHQSQDGLNGKIFNCSKTGTLPHNFQKLALYPPNIPPPPAPSQRTPTRPPVTKPPPPPFRPAPPPAPPPPPPPHRSSPAPPPPPQARIFSSAMSSSVPPPPPVRNLSVRNGSLLYQTDIENKFGHLFHNIQDLPGPSPFRNLVKTYNTRASAIGKQPAPPPPVPPSSMQLGNKIWINSSSHC</sequence>
<accession>A0ABR1AFV1</accession>
<evidence type="ECO:0000256" key="1">
    <source>
        <dbReference type="SAM" id="MobiDB-lite"/>
    </source>
</evidence>
<feature type="compositionally biased region" description="Polar residues" evidence="1">
    <location>
        <begin position="114"/>
        <end position="130"/>
    </location>
</feature>
<feature type="compositionally biased region" description="Polar residues" evidence="1">
    <location>
        <begin position="151"/>
        <end position="175"/>
    </location>
</feature>
<gene>
    <name evidence="3" type="ORF">RUM44_002820</name>
</gene>